<dbReference type="RefSeq" id="WP_382412392.1">
    <property type="nucleotide sequence ID" value="NZ_JBHSHE010000068.1"/>
</dbReference>
<accession>A0ABV9MRW2</accession>
<comment type="caution">
    <text evidence="1">The sequence shown here is derived from an EMBL/GenBank/DDBJ whole genome shotgun (WGS) entry which is preliminary data.</text>
</comment>
<dbReference type="EMBL" id="JBHSHE010000068">
    <property type="protein sequence ID" value="MFC4717413.1"/>
    <property type="molecule type" value="Genomic_DNA"/>
</dbReference>
<proteinExistence type="predicted"/>
<dbReference type="InterPro" id="IPR036291">
    <property type="entry name" value="NAD(P)-bd_dom_sf"/>
</dbReference>
<keyword evidence="2" id="KW-1185">Reference proteome</keyword>
<protein>
    <submittedName>
        <fullName evidence="1">SDR family NAD(P)-dependent oxidoreductase</fullName>
    </submittedName>
</protein>
<dbReference type="InterPro" id="IPR002347">
    <property type="entry name" value="SDR_fam"/>
</dbReference>
<gene>
    <name evidence="1" type="ORF">ACFO7V_14890</name>
</gene>
<sequence length="76" mass="8303">MSKTIIITGGSDGIGAAAARTLVDHGHRVVIVGRSESKTRKIAAELGIPCYVAEKRLYLLLPHMMTFRVTNRIDPQ</sequence>
<name>A0ABV9MRW2_9MICC</name>
<feature type="non-terminal residue" evidence="1">
    <location>
        <position position="76"/>
    </location>
</feature>
<evidence type="ECO:0000313" key="2">
    <source>
        <dbReference type="Proteomes" id="UP001595884"/>
    </source>
</evidence>
<evidence type="ECO:0000313" key="1">
    <source>
        <dbReference type="EMBL" id="MFC4717413.1"/>
    </source>
</evidence>
<organism evidence="1 2">
    <name type="scientific">Glutamicibacter bergerei</name>
    <dbReference type="NCBI Taxonomy" id="256702"/>
    <lineage>
        <taxon>Bacteria</taxon>
        <taxon>Bacillati</taxon>
        <taxon>Actinomycetota</taxon>
        <taxon>Actinomycetes</taxon>
        <taxon>Micrococcales</taxon>
        <taxon>Micrococcaceae</taxon>
        <taxon>Glutamicibacter</taxon>
    </lineage>
</organism>
<reference evidence="2" key="1">
    <citation type="journal article" date="2019" name="Int. J. Syst. Evol. Microbiol.">
        <title>The Global Catalogue of Microorganisms (GCM) 10K type strain sequencing project: providing services to taxonomists for standard genome sequencing and annotation.</title>
        <authorList>
            <consortium name="The Broad Institute Genomics Platform"/>
            <consortium name="The Broad Institute Genome Sequencing Center for Infectious Disease"/>
            <person name="Wu L."/>
            <person name="Ma J."/>
        </authorList>
    </citation>
    <scope>NUCLEOTIDE SEQUENCE [LARGE SCALE GENOMIC DNA]</scope>
    <source>
        <strain evidence="2">CGMCC 1.12849</strain>
    </source>
</reference>
<dbReference type="Gene3D" id="3.40.50.720">
    <property type="entry name" value="NAD(P)-binding Rossmann-like Domain"/>
    <property type="match status" value="1"/>
</dbReference>
<dbReference type="SUPFAM" id="SSF51735">
    <property type="entry name" value="NAD(P)-binding Rossmann-fold domains"/>
    <property type="match status" value="1"/>
</dbReference>
<dbReference type="Pfam" id="PF00106">
    <property type="entry name" value="adh_short"/>
    <property type="match status" value="1"/>
</dbReference>
<dbReference type="Proteomes" id="UP001595884">
    <property type="component" value="Unassembled WGS sequence"/>
</dbReference>